<dbReference type="AlphaFoldDB" id="U7R2A5"/>
<keyword evidence="3" id="KW-1185">Reference proteome</keyword>
<keyword evidence="1" id="KW-1133">Transmembrane helix</keyword>
<dbReference type="EMBL" id="AXDT01000059">
    <property type="protein sequence ID" value="ERT13750.1"/>
    <property type="molecule type" value="Genomic_DNA"/>
</dbReference>
<reference evidence="2 3" key="1">
    <citation type="submission" date="2013-10" db="EMBL/GenBank/DDBJ databases">
        <title>Whole Genome Shotgun Sequence of Photorhabdus temperata J3.</title>
        <authorList>
            <person name="Park G.-S."/>
            <person name="Hong S.-J."/>
            <person name="Shin J.-H."/>
        </authorList>
    </citation>
    <scope>NUCLEOTIDE SEQUENCE [LARGE SCALE GENOMIC DNA]</scope>
    <source>
        <strain evidence="2 3">J3</strain>
    </source>
</reference>
<evidence type="ECO:0000313" key="2">
    <source>
        <dbReference type="EMBL" id="ERT13750.1"/>
    </source>
</evidence>
<dbReference type="RefSeq" id="WP_023044213.1">
    <property type="nucleotide sequence ID" value="NZ_AXDT01000059.1"/>
</dbReference>
<evidence type="ECO:0000313" key="3">
    <source>
        <dbReference type="Proteomes" id="UP000017133"/>
    </source>
</evidence>
<keyword evidence="1" id="KW-0472">Membrane</keyword>
<keyword evidence="1" id="KW-0812">Transmembrane</keyword>
<gene>
    <name evidence="2" type="ORF">O185_07035</name>
</gene>
<dbReference type="PATRIC" id="fig|1389415.4.peg.1401"/>
<protein>
    <submittedName>
        <fullName evidence="2">Uncharacterized protein</fullName>
    </submittedName>
</protein>
<feature type="transmembrane region" description="Helical" evidence="1">
    <location>
        <begin position="36"/>
        <end position="55"/>
    </location>
</feature>
<proteinExistence type="predicted"/>
<dbReference type="Proteomes" id="UP000017133">
    <property type="component" value="Unassembled WGS sequence"/>
</dbReference>
<accession>U7R2A5</accession>
<evidence type="ECO:0000256" key="1">
    <source>
        <dbReference type="SAM" id="Phobius"/>
    </source>
</evidence>
<comment type="caution">
    <text evidence="2">The sequence shown here is derived from an EMBL/GenBank/DDBJ whole genome shotgun (WGS) entry which is preliminary data.</text>
</comment>
<sequence>MKGMQKMDFHWVITLFAAALEWAVFAALNNRVYSNDWLIFLLQSLFVFFIAFFYYRGFYLYFIKNNLNNGSLT</sequence>
<name>U7R2A5_PHOTE</name>
<organism evidence="2 3">
    <name type="scientific">Photorhabdus temperata J3</name>
    <dbReference type="NCBI Taxonomy" id="1389415"/>
    <lineage>
        <taxon>Bacteria</taxon>
        <taxon>Pseudomonadati</taxon>
        <taxon>Pseudomonadota</taxon>
        <taxon>Gammaproteobacteria</taxon>
        <taxon>Enterobacterales</taxon>
        <taxon>Morganellaceae</taxon>
        <taxon>Photorhabdus</taxon>
    </lineage>
</organism>